<dbReference type="EMBL" id="AP014964">
    <property type="protein sequence ID" value="BAT06335.1"/>
    <property type="molecule type" value="Genomic_DNA"/>
</dbReference>
<dbReference type="PaxDb" id="39947-A0A0P0XHW7"/>
<dbReference type="Gramene" id="Os08t0525500-02">
    <property type="protein sequence ID" value="Os08t0525500-02"/>
    <property type="gene ID" value="Os08g0525500"/>
</dbReference>
<dbReference type="InterPro" id="IPR011990">
    <property type="entry name" value="TPR-like_helical_dom_sf"/>
</dbReference>
<evidence type="ECO:0000313" key="4">
    <source>
        <dbReference type="EMBL" id="BAT06335.1"/>
    </source>
</evidence>
<dbReference type="AlphaFoldDB" id="A0A0P0XHW7"/>
<dbReference type="Gene3D" id="1.25.40.10">
    <property type="entry name" value="Tetratricopeptide repeat domain"/>
    <property type="match status" value="1"/>
</dbReference>
<dbReference type="Proteomes" id="UP000059680">
    <property type="component" value="Chromosome 8"/>
</dbReference>
<gene>
    <name evidence="4" type="ordered locus">Os08g0525500</name>
    <name evidence="4" type="ORF">OSNPB_080525500</name>
</gene>
<dbReference type="InterPro" id="IPR002885">
    <property type="entry name" value="PPR_rpt"/>
</dbReference>
<keyword evidence="1" id="KW-0677">Repeat</keyword>
<dbReference type="Pfam" id="PF01535">
    <property type="entry name" value="PPR"/>
    <property type="match status" value="2"/>
</dbReference>
<keyword evidence="2" id="KW-0809">Transit peptide</keyword>
<dbReference type="InParanoid" id="A0A0P0XHW7"/>
<dbReference type="ExpressionAtlas" id="A0A0P0XHW7">
    <property type="expression patterns" value="baseline and differential"/>
</dbReference>
<protein>
    <submittedName>
        <fullName evidence="4">Os08g0525500 protein</fullName>
    </submittedName>
</protein>
<accession>A0A0P0XHW7</accession>
<dbReference type="PROSITE" id="PS51375">
    <property type="entry name" value="PPR"/>
    <property type="match status" value="1"/>
</dbReference>
<reference evidence="5" key="1">
    <citation type="journal article" date="2005" name="Nature">
        <title>The map-based sequence of the rice genome.</title>
        <authorList>
            <consortium name="International rice genome sequencing project (IRGSP)"/>
            <person name="Matsumoto T."/>
            <person name="Wu J."/>
            <person name="Kanamori H."/>
            <person name="Katayose Y."/>
            <person name="Fujisawa M."/>
            <person name="Namiki N."/>
            <person name="Mizuno H."/>
            <person name="Yamamoto K."/>
            <person name="Antonio B.A."/>
            <person name="Baba T."/>
            <person name="Sakata K."/>
            <person name="Nagamura Y."/>
            <person name="Aoki H."/>
            <person name="Arikawa K."/>
            <person name="Arita K."/>
            <person name="Bito T."/>
            <person name="Chiden Y."/>
            <person name="Fujitsuka N."/>
            <person name="Fukunaka R."/>
            <person name="Hamada M."/>
            <person name="Harada C."/>
            <person name="Hayashi A."/>
            <person name="Hijishita S."/>
            <person name="Honda M."/>
            <person name="Hosokawa S."/>
            <person name="Ichikawa Y."/>
            <person name="Idonuma A."/>
            <person name="Iijima M."/>
            <person name="Ikeda M."/>
            <person name="Ikeno M."/>
            <person name="Ito K."/>
            <person name="Ito S."/>
            <person name="Ito T."/>
            <person name="Ito Y."/>
            <person name="Ito Y."/>
            <person name="Iwabuchi A."/>
            <person name="Kamiya K."/>
            <person name="Karasawa W."/>
            <person name="Kurita K."/>
            <person name="Katagiri S."/>
            <person name="Kikuta A."/>
            <person name="Kobayashi H."/>
            <person name="Kobayashi N."/>
            <person name="Machita K."/>
            <person name="Maehara T."/>
            <person name="Masukawa M."/>
            <person name="Mizubayashi T."/>
            <person name="Mukai Y."/>
            <person name="Nagasaki H."/>
            <person name="Nagata Y."/>
            <person name="Naito S."/>
            <person name="Nakashima M."/>
            <person name="Nakama Y."/>
            <person name="Nakamichi Y."/>
            <person name="Nakamura M."/>
            <person name="Meguro A."/>
            <person name="Negishi M."/>
            <person name="Ohta I."/>
            <person name="Ohta T."/>
            <person name="Okamoto M."/>
            <person name="Ono N."/>
            <person name="Saji S."/>
            <person name="Sakaguchi M."/>
            <person name="Sakai K."/>
            <person name="Shibata M."/>
            <person name="Shimokawa T."/>
            <person name="Song J."/>
            <person name="Takazaki Y."/>
            <person name="Terasawa K."/>
            <person name="Tsugane M."/>
            <person name="Tsuji K."/>
            <person name="Ueda S."/>
            <person name="Waki K."/>
            <person name="Yamagata H."/>
            <person name="Yamamoto M."/>
            <person name="Yamamoto S."/>
            <person name="Yamane H."/>
            <person name="Yoshiki S."/>
            <person name="Yoshihara R."/>
            <person name="Yukawa K."/>
            <person name="Zhong H."/>
            <person name="Yano M."/>
            <person name="Yuan Q."/>
            <person name="Ouyang S."/>
            <person name="Liu J."/>
            <person name="Jones K.M."/>
            <person name="Gansberger K."/>
            <person name="Moffat K."/>
            <person name="Hill J."/>
            <person name="Bera J."/>
            <person name="Fadrosh D."/>
            <person name="Jin S."/>
            <person name="Johri S."/>
            <person name="Kim M."/>
            <person name="Overton L."/>
            <person name="Reardon M."/>
            <person name="Tsitrin T."/>
            <person name="Vuong H."/>
            <person name="Weaver B."/>
            <person name="Ciecko A."/>
            <person name="Tallon L."/>
            <person name="Jackson J."/>
            <person name="Pai G."/>
            <person name="Aken S.V."/>
            <person name="Utterback T."/>
            <person name="Reidmuller S."/>
            <person name="Feldblyum T."/>
            <person name="Hsiao J."/>
            <person name="Zismann V."/>
            <person name="Iobst S."/>
            <person name="de Vazeille A.R."/>
            <person name="Buell C.R."/>
            <person name="Ying K."/>
            <person name="Li Y."/>
            <person name="Lu T."/>
            <person name="Huang Y."/>
            <person name="Zhao Q."/>
            <person name="Feng Q."/>
            <person name="Zhang L."/>
            <person name="Zhu J."/>
            <person name="Weng Q."/>
            <person name="Mu J."/>
            <person name="Lu Y."/>
            <person name="Fan D."/>
            <person name="Liu Y."/>
            <person name="Guan J."/>
            <person name="Zhang Y."/>
            <person name="Yu S."/>
            <person name="Liu X."/>
            <person name="Zhang Y."/>
            <person name="Hong G."/>
            <person name="Han B."/>
            <person name="Choisne N."/>
            <person name="Demange N."/>
            <person name="Orjeda G."/>
            <person name="Samain S."/>
            <person name="Cattolico L."/>
            <person name="Pelletier E."/>
            <person name="Couloux A."/>
            <person name="Segurens B."/>
            <person name="Wincker P."/>
            <person name="D'Hont A."/>
            <person name="Scarpelli C."/>
            <person name="Weissenbach J."/>
            <person name="Salanoubat M."/>
            <person name="Quetier F."/>
            <person name="Yu Y."/>
            <person name="Kim H.R."/>
            <person name="Rambo T."/>
            <person name="Currie J."/>
            <person name="Collura K."/>
            <person name="Luo M."/>
            <person name="Yang T."/>
            <person name="Ammiraju J.S.S."/>
            <person name="Engler F."/>
            <person name="Soderlund C."/>
            <person name="Wing R.A."/>
            <person name="Palmer L.E."/>
            <person name="de la Bastide M."/>
            <person name="Spiegel L."/>
            <person name="Nascimento L."/>
            <person name="Zutavern T."/>
            <person name="O'Shaughnessy A."/>
            <person name="Dike S."/>
            <person name="Dedhia N."/>
            <person name="Preston R."/>
            <person name="Balija V."/>
            <person name="McCombie W.R."/>
            <person name="Chow T."/>
            <person name="Chen H."/>
            <person name="Chung M."/>
            <person name="Chen C."/>
            <person name="Shaw J."/>
            <person name="Wu H."/>
            <person name="Hsiao K."/>
            <person name="Chao Y."/>
            <person name="Chu M."/>
            <person name="Cheng C."/>
            <person name="Hour A."/>
            <person name="Lee P."/>
            <person name="Lin S."/>
            <person name="Lin Y."/>
            <person name="Liou J."/>
            <person name="Liu S."/>
            <person name="Hsing Y."/>
            <person name="Raghuvanshi S."/>
            <person name="Mohanty A."/>
            <person name="Bharti A.K."/>
            <person name="Gaur A."/>
            <person name="Gupta V."/>
            <person name="Kumar D."/>
            <person name="Ravi V."/>
            <person name="Vij S."/>
            <person name="Kapur A."/>
            <person name="Khurana P."/>
            <person name="Khurana P."/>
            <person name="Khurana J.P."/>
            <person name="Tyagi A.K."/>
            <person name="Gaikwad K."/>
            <person name="Singh A."/>
            <person name="Dalal V."/>
            <person name="Srivastava S."/>
            <person name="Dixit A."/>
            <person name="Pal A.K."/>
            <person name="Ghazi I.A."/>
            <person name="Yadav M."/>
            <person name="Pandit A."/>
            <person name="Bhargava A."/>
            <person name="Sureshbabu K."/>
            <person name="Batra K."/>
            <person name="Sharma T.R."/>
            <person name="Mohapatra T."/>
            <person name="Singh N.K."/>
            <person name="Messing J."/>
            <person name="Nelson A.B."/>
            <person name="Fuks G."/>
            <person name="Kavchok S."/>
            <person name="Keizer G."/>
            <person name="Linton E."/>
            <person name="Llaca V."/>
            <person name="Song R."/>
            <person name="Tanyolac B."/>
            <person name="Young S."/>
            <person name="Ho-Il K."/>
            <person name="Hahn J.H."/>
            <person name="Sangsakoo G."/>
            <person name="Vanavichit A."/>
            <person name="de Mattos Luiz.A.T."/>
            <person name="Zimmer P.D."/>
            <person name="Malone G."/>
            <person name="Dellagostin O."/>
            <person name="de Oliveira A.C."/>
            <person name="Bevan M."/>
            <person name="Bancroft I."/>
            <person name="Minx P."/>
            <person name="Cordum H."/>
            <person name="Wilson R."/>
            <person name="Cheng Z."/>
            <person name="Jin W."/>
            <person name="Jiang J."/>
            <person name="Leong S.A."/>
            <person name="Iwama H."/>
            <person name="Gojobori T."/>
            <person name="Itoh T."/>
            <person name="Niimura Y."/>
            <person name="Fujii Y."/>
            <person name="Habara T."/>
            <person name="Sakai H."/>
            <person name="Sato Y."/>
            <person name="Wilson G."/>
            <person name="Kumar K."/>
            <person name="McCouch S."/>
            <person name="Juretic N."/>
            <person name="Hoen D."/>
            <person name="Wright S."/>
            <person name="Bruskiewich R."/>
            <person name="Bureau T."/>
            <person name="Miyao A."/>
            <person name="Hirochika H."/>
            <person name="Nishikawa T."/>
            <person name="Kadowaki K."/>
            <person name="Sugiura M."/>
            <person name="Burr B."/>
            <person name="Sasaki T."/>
        </authorList>
    </citation>
    <scope>NUCLEOTIDE SEQUENCE [LARGE SCALE GENOMIC DNA]</scope>
    <source>
        <strain evidence="5">cv. Nipponbare</strain>
    </source>
</reference>
<evidence type="ECO:0000313" key="5">
    <source>
        <dbReference type="Proteomes" id="UP000059680"/>
    </source>
</evidence>
<dbReference type="STRING" id="39947.A0A0P0XHW7"/>
<keyword evidence="5" id="KW-1185">Reference proteome</keyword>
<name>A0A0P0XHW7_ORYSJ</name>
<sequence length="63" mass="7002">MLVKMCVRGGRFVEAANYLVEMSEAGFAPRAPTFNSVVDGLRHCGKHDLAQRMEQLEMSMNGN</sequence>
<reference evidence="4 5" key="2">
    <citation type="journal article" date="2013" name="Plant Cell Physiol.">
        <title>Rice Annotation Project Database (RAP-DB): an integrative and interactive database for rice genomics.</title>
        <authorList>
            <person name="Sakai H."/>
            <person name="Lee S.S."/>
            <person name="Tanaka T."/>
            <person name="Numa H."/>
            <person name="Kim J."/>
            <person name="Kawahara Y."/>
            <person name="Wakimoto H."/>
            <person name="Yang C.C."/>
            <person name="Iwamoto M."/>
            <person name="Abe T."/>
            <person name="Yamada Y."/>
            <person name="Muto A."/>
            <person name="Inokuchi H."/>
            <person name="Ikemura T."/>
            <person name="Matsumoto T."/>
            <person name="Sasaki T."/>
            <person name="Itoh T."/>
        </authorList>
    </citation>
    <scope>NUCLEOTIDE SEQUENCE [LARGE SCALE GENOMIC DNA]</scope>
    <source>
        <strain evidence="5">cv. Nipponbare</strain>
    </source>
</reference>
<dbReference type="NCBIfam" id="TIGR00756">
    <property type="entry name" value="PPR"/>
    <property type="match status" value="1"/>
</dbReference>
<evidence type="ECO:0000256" key="3">
    <source>
        <dbReference type="PROSITE-ProRule" id="PRU00708"/>
    </source>
</evidence>
<feature type="repeat" description="PPR" evidence="3">
    <location>
        <begin position="1"/>
        <end position="29"/>
    </location>
</feature>
<evidence type="ECO:0000256" key="1">
    <source>
        <dbReference type="ARBA" id="ARBA00022737"/>
    </source>
</evidence>
<dbReference type="SMR" id="A0A0P0XHW7"/>
<proteinExistence type="predicted"/>
<reference evidence="4 5" key="3">
    <citation type="journal article" date="2013" name="Rice">
        <title>Improvement of the Oryza sativa Nipponbare reference genome using next generation sequence and optical map data.</title>
        <authorList>
            <person name="Kawahara Y."/>
            <person name="de la Bastide M."/>
            <person name="Hamilton J.P."/>
            <person name="Kanamori H."/>
            <person name="McCombie W.R."/>
            <person name="Ouyang S."/>
            <person name="Schwartz D.C."/>
            <person name="Tanaka T."/>
            <person name="Wu J."/>
            <person name="Zhou S."/>
            <person name="Childs K.L."/>
            <person name="Davidson R.M."/>
            <person name="Lin H."/>
            <person name="Quesada-Ocampo L."/>
            <person name="Vaillancourt B."/>
            <person name="Sakai H."/>
            <person name="Lee S.S."/>
            <person name="Kim J."/>
            <person name="Numa H."/>
            <person name="Itoh T."/>
            <person name="Buell C.R."/>
            <person name="Matsumoto T."/>
        </authorList>
    </citation>
    <scope>NUCLEOTIDE SEQUENCE [LARGE SCALE GENOMIC DNA]</scope>
    <source>
        <strain evidence="5">cv. Nipponbare</strain>
    </source>
</reference>
<organism evidence="4 5">
    <name type="scientific">Oryza sativa subsp. japonica</name>
    <name type="common">Rice</name>
    <dbReference type="NCBI Taxonomy" id="39947"/>
    <lineage>
        <taxon>Eukaryota</taxon>
        <taxon>Viridiplantae</taxon>
        <taxon>Streptophyta</taxon>
        <taxon>Embryophyta</taxon>
        <taxon>Tracheophyta</taxon>
        <taxon>Spermatophyta</taxon>
        <taxon>Magnoliopsida</taxon>
        <taxon>Liliopsida</taxon>
        <taxon>Poales</taxon>
        <taxon>Poaceae</taxon>
        <taxon>BOP clade</taxon>
        <taxon>Oryzoideae</taxon>
        <taxon>Oryzeae</taxon>
        <taxon>Oryzinae</taxon>
        <taxon>Oryza</taxon>
        <taxon>Oryza sativa</taxon>
    </lineage>
</organism>
<evidence type="ECO:0000256" key="2">
    <source>
        <dbReference type="ARBA" id="ARBA00022946"/>
    </source>
</evidence>